<comment type="caution">
    <text evidence="2">The sequence shown here is derived from an EMBL/GenBank/DDBJ whole genome shotgun (WGS) entry which is preliminary data.</text>
</comment>
<gene>
    <name evidence="2" type="ORF">CFY86_12760</name>
</gene>
<organism evidence="2 3">
    <name type="scientific">Raoultella ornithinolytica</name>
    <name type="common">Klebsiella ornithinolytica</name>
    <dbReference type="NCBI Taxonomy" id="54291"/>
    <lineage>
        <taxon>Bacteria</taxon>
        <taxon>Pseudomonadati</taxon>
        <taxon>Pseudomonadota</taxon>
        <taxon>Gammaproteobacteria</taxon>
        <taxon>Enterobacterales</taxon>
        <taxon>Enterobacteriaceae</taxon>
        <taxon>Klebsiella/Raoultella group</taxon>
        <taxon>Raoultella</taxon>
    </lineage>
</organism>
<evidence type="ECO:0000259" key="1">
    <source>
        <dbReference type="Pfam" id="PF14534"/>
    </source>
</evidence>
<dbReference type="EMBL" id="NKYI01000019">
    <property type="protein sequence ID" value="PIK84053.1"/>
    <property type="molecule type" value="Genomic_DNA"/>
</dbReference>
<sequence>MNTDLLALMTLETQRQQALVAGDSVRLAGLLADDLVHIHSTGMVQGKAEFLEHVVKMGGFVAIERPTPDIRLLGDIAIISGETRNVVRALHDGAERVRHGFSTLVLRRSPQGWQIVLSQMTPFAA</sequence>
<name>A0A855FB20_RAOOR</name>
<feature type="domain" description="DUF4440" evidence="1">
    <location>
        <begin position="9"/>
        <end position="115"/>
    </location>
</feature>
<dbReference type="GeneID" id="93754263"/>
<dbReference type="Pfam" id="PF14534">
    <property type="entry name" value="DUF4440"/>
    <property type="match status" value="1"/>
</dbReference>
<dbReference type="AlphaFoldDB" id="A0A855FB20"/>
<dbReference type="CDD" id="cd00531">
    <property type="entry name" value="NTF2_like"/>
    <property type="match status" value="1"/>
</dbReference>
<reference evidence="2 3" key="1">
    <citation type="submission" date="2017-07" db="EMBL/GenBank/DDBJ databases">
        <title>Raoultella ornithinolytica strain HH3 draft genome.</title>
        <authorList>
            <person name="Duceppe M.-O."/>
            <person name="Huang H."/>
            <person name="Phipps-Todd B."/>
        </authorList>
    </citation>
    <scope>NUCLEOTIDE SEQUENCE [LARGE SCALE GENOMIC DNA]</scope>
    <source>
        <strain evidence="2 3">HH3</strain>
    </source>
</reference>
<dbReference type="RefSeq" id="WP_015584376.1">
    <property type="nucleotide sequence ID" value="NZ_AP019669.1"/>
</dbReference>
<proteinExistence type="predicted"/>
<evidence type="ECO:0000313" key="2">
    <source>
        <dbReference type="EMBL" id="PIK84053.1"/>
    </source>
</evidence>
<dbReference type="Gene3D" id="3.10.450.50">
    <property type="match status" value="1"/>
</dbReference>
<dbReference type="InterPro" id="IPR032710">
    <property type="entry name" value="NTF2-like_dom_sf"/>
</dbReference>
<accession>A0A855FB20</accession>
<dbReference type="InterPro" id="IPR027843">
    <property type="entry name" value="DUF4440"/>
</dbReference>
<evidence type="ECO:0000313" key="3">
    <source>
        <dbReference type="Proteomes" id="UP000229713"/>
    </source>
</evidence>
<dbReference type="SUPFAM" id="SSF54427">
    <property type="entry name" value="NTF2-like"/>
    <property type="match status" value="1"/>
</dbReference>
<dbReference type="Proteomes" id="UP000229713">
    <property type="component" value="Unassembled WGS sequence"/>
</dbReference>
<protein>
    <submittedName>
        <fullName evidence="2">Nuclear transport factor 2 family protein</fullName>
    </submittedName>
</protein>